<gene>
    <name evidence="2" type="ORF">DYBT9623_05560</name>
</gene>
<protein>
    <submittedName>
        <fullName evidence="2">Uncharacterized protein</fullName>
    </submittedName>
</protein>
<keyword evidence="1" id="KW-0472">Membrane</keyword>
<evidence type="ECO:0000313" key="2">
    <source>
        <dbReference type="EMBL" id="CAG5075051.1"/>
    </source>
</evidence>
<accession>A0ABM8UYZ0</accession>
<feature type="transmembrane region" description="Helical" evidence="1">
    <location>
        <begin position="47"/>
        <end position="69"/>
    </location>
</feature>
<keyword evidence="1" id="KW-0812">Transmembrane</keyword>
<name>A0ABM8UYZ0_9BACT</name>
<dbReference type="Proteomes" id="UP000679725">
    <property type="component" value="Unassembled WGS sequence"/>
</dbReference>
<organism evidence="2 3">
    <name type="scientific">Dyadobacter linearis</name>
    <dbReference type="NCBI Taxonomy" id="2823330"/>
    <lineage>
        <taxon>Bacteria</taxon>
        <taxon>Pseudomonadati</taxon>
        <taxon>Bacteroidota</taxon>
        <taxon>Cytophagia</taxon>
        <taxon>Cytophagales</taxon>
        <taxon>Spirosomataceae</taxon>
        <taxon>Dyadobacter</taxon>
    </lineage>
</organism>
<proteinExistence type="predicted"/>
<evidence type="ECO:0000313" key="3">
    <source>
        <dbReference type="Proteomes" id="UP000679725"/>
    </source>
</evidence>
<sequence>MIRVTYPGACNQVNRVCFRWPLKKGNQNDYPSIVLTQDGQLNWGCHLFTYFGAMTASFCTLAAVIHTHFRMFFTFIGTRIACVRTNPA</sequence>
<reference evidence="2 3" key="1">
    <citation type="submission" date="2021-04" db="EMBL/GenBank/DDBJ databases">
        <authorList>
            <person name="Rodrigo-Torres L."/>
            <person name="Arahal R. D."/>
            <person name="Lucena T."/>
        </authorList>
    </citation>
    <scope>NUCLEOTIDE SEQUENCE [LARGE SCALE GENOMIC DNA]</scope>
    <source>
        <strain evidence="2 3">CECT 9623</strain>
    </source>
</reference>
<evidence type="ECO:0000256" key="1">
    <source>
        <dbReference type="SAM" id="Phobius"/>
    </source>
</evidence>
<comment type="caution">
    <text evidence="2">The sequence shown here is derived from an EMBL/GenBank/DDBJ whole genome shotgun (WGS) entry which is preliminary data.</text>
</comment>
<keyword evidence="3" id="KW-1185">Reference proteome</keyword>
<keyword evidence="1" id="KW-1133">Transmembrane helix</keyword>
<dbReference type="EMBL" id="CAJRAU010000017">
    <property type="protein sequence ID" value="CAG5075051.1"/>
    <property type="molecule type" value="Genomic_DNA"/>
</dbReference>